<dbReference type="AlphaFoldDB" id="A0A4Y2W8X3"/>
<dbReference type="EMBL" id="BGPR01056595">
    <property type="protein sequence ID" value="GBO33064.1"/>
    <property type="molecule type" value="Genomic_DNA"/>
</dbReference>
<proteinExistence type="predicted"/>
<comment type="caution">
    <text evidence="1">The sequence shown here is derived from an EMBL/GenBank/DDBJ whole genome shotgun (WGS) entry which is preliminary data.</text>
</comment>
<keyword evidence="2" id="KW-1185">Reference proteome</keyword>
<accession>A0A4Y2W8X3</accession>
<dbReference type="Proteomes" id="UP000499080">
    <property type="component" value="Unassembled WGS sequence"/>
</dbReference>
<evidence type="ECO:0000313" key="2">
    <source>
        <dbReference type="Proteomes" id="UP000499080"/>
    </source>
</evidence>
<evidence type="ECO:0000313" key="1">
    <source>
        <dbReference type="EMBL" id="GBO33064.1"/>
    </source>
</evidence>
<protein>
    <submittedName>
        <fullName evidence="1">Uncharacterized protein</fullName>
    </submittedName>
</protein>
<organism evidence="1 2">
    <name type="scientific">Araneus ventricosus</name>
    <name type="common">Orbweaver spider</name>
    <name type="synonym">Epeira ventricosa</name>
    <dbReference type="NCBI Taxonomy" id="182803"/>
    <lineage>
        <taxon>Eukaryota</taxon>
        <taxon>Metazoa</taxon>
        <taxon>Ecdysozoa</taxon>
        <taxon>Arthropoda</taxon>
        <taxon>Chelicerata</taxon>
        <taxon>Arachnida</taxon>
        <taxon>Araneae</taxon>
        <taxon>Araneomorphae</taxon>
        <taxon>Entelegynae</taxon>
        <taxon>Araneoidea</taxon>
        <taxon>Araneidae</taxon>
        <taxon>Araneus</taxon>
    </lineage>
</organism>
<reference evidence="1 2" key="1">
    <citation type="journal article" date="2019" name="Sci. Rep.">
        <title>Orb-weaving spider Araneus ventricosus genome elucidates the spidroin gene catalogue.</title>
        <authorList>
            <person name="Kono N."/>
            <person name="Nakamura H."/>
            <person name="Ohtoshi R."/>
            <person name="Moran D.A.P."/>
            <person name="Shinohara A."/>
            <person name="Yoshida Y."/>
            <person name="Fujiwara M."/>
            <person name="Mori M."/>
            <person name="Tomita M."/>
            <person name="Arakawa K."/>
        </authorList>
    </citation>
    <scope>NUCLEOTIDE SEQUENCE [LARGE SCALE GENOMIC DNA]</scope>
</reference>
<gene>
    <name evidence="1" type="ORF">AVEN_34103_1</name>
</gene>
<name>A0A4Y2W8X3_ARAVE</name>
<sequence length="87" mass="10137">MQSRPSRLLSHLRHEISARCAERRLGSHRGSVPVFEMVDVLGCLGTRSDPSVPSRLERNRIETRPALLTEIQRQFARRVSVRYERRL</sequence>